<feature type="transmembrane region" description="Helical" evidence="1">
    <location>
        <begin position="67"/>
        <end position="94"/>
    </location>
</feature>
<dbReference type="EMBL" id="JAUJEB010000001">
    <property type="protein sequence ID" value="MDN5211303.1"/>
    <property type="molecule type" value="Genomic_DNA"/>
</dbReference>
<evidence type="ECO:0000313" key="2">
    <source>
        <dbReference type="EMBL" id="MDN5211303.1"/>
    </source>
</evidence>
<feature type="transmembrane region" description="Helical" evidence="1">
    <location>
        <begin position="379"/>
        <end position="400"/>
    </location>
</feature>
<feature type="transmembrane region" description="Helical" evidence="1">
    <location>
        <begin position="305"/>
        <end position="333"/>
    </location>
</feature>
<dbReference type="RefSeq" id="WP_346756638.1">
    <property type="nucleotide sequence ID" value="NZ_JAUJEB010000001.1"/>
</dbReference>
<feature type="transmembrane region" description="Helical" evidence="1">
    <location>
        <begin position="421"/>
        <end position="441"/>
    </location>
</feature>
<keyword evidence="1" id="KW-1133">Transmembrane helix</keyword>
<evidence type="ECO:0000313" key="3">
    <source>
        <dbReference type="Proteomes" id="UP001172083"/>
    </source>
</evidence>
<organism evidence="2 3">
    <name type="scientific">Agaribacillus aureus</name>
    <dbReference type="NCBI Taxonomy" id="3051825"/>
    <lineage>
        <taxon>Bacteria</taxon>
        <taxon>Pseudomonadati</taxon>
        <taxon>Bacteroidota</taxon>
        <taxon>Cytophagia</taxon>
        <taxon>Cytophagales</taxon>
        <taxon>Splendidivirgaceae</taxon>
        <taxon>Agaribacillus</taxon>
    </lineage>
</organism>
<proteinExistence type="predicted"/>
<keyword evidence="1" id="KW-0472">Membrane</keyword>
<feature type="transmembrane region" description="Helical" evidence="1">
    <location>
        <begin position="211"/>
        <end position="230"/>
    </location>
</feature>
<reference evidence="2" key="1">
    <citation type="submission" date="2023-06" db="EMBL/GenBank/DDBJ databases">
        <title>Genomic of Agaribacillus aureum.</title>
        <authorList>
            <person name="Wang G."/>
        </authorList>
    </citation>
    <scope>NUCLEOTIDE SEQUENCE</scope>
    <source>
        <strain evidence="2">BMA12</strain>
    </source>
</reference>
<feature type="transmembrane region" description="Helical" evidence="1">
    <location>
        <begin position="447"/>
        <end position="466"/>
    </location>
</feature>
<feature type="transmembrane region" description="Helical" evidence="1">
    <location>
        <begin position="27"/>
        <end position="47"/>
    </location>
</feature>
<dbReference type="Pfam" id="PF18940">
    <property type="entry name" value="DUF5687"/>
    <property type="match status" value="1"/>
</dbReference>
<dbReference type="Proteomes" id="UP001172083">
    <property type="component" value="Unassembled WGS sequence"/>
</dbReference>
<feature type="transmembrane region" description="Helical" evidence="1">
    <location>
        <begin position="139"/>
        <end position="160"/>
    </location>
</feature>
<protein>
    <submittedName>
        <fullName evidence="2">DUF5687 family protein</fullName>
    </submittedName>
</protein>
<gene>
    <name evidence="2" type="ORF">QQ020_04550</name>
</gene>
<sequence>MIKHLISHQLKQSSRSKRFAEGTGIKIVYWFFIGLMLLYVLAAGFFIDKILEASFPGQDLMTVFNSFILYYFTADIFMRFYLQDVPILSISPYLHLPIKKHKMIHFMLSKSLLSLFNYLPLFIFIPFGLKVILPAMGAGYAIIWLLGIYGLILTNNFLAIYLKRQLVGNFKVVISFIAFIITSAIVDFMGWVDFSELSSMLFSSLGQNYGYLLVIGGLLLSAYLLNYLLLKKNTYLDEIDYGKKKDGFKAINTSFLKRYGNIGSLIAMELKLIFRNKRPKSIFFMSVMLLLYGFLFYPNDFYMEGFAMLTFVGVFMTGIFLSNYGQLLLSWNSNFFDKIITSRVNMQEYFESKFWLFFVTSTAAFILTVPYLYFGWKVLAINAASYLFNVGVNAFVIFYFSMRNPKRIDLSKSASFNYEGVTATQFILILPILLLPVLLVAPFQYFGMPYLGISLLAVMGIVGLFLKNTWFKLIEKRYRTKKHELATGFRQV</sequence>
<keyword evidence="3" id="KW-1185">Reference proteome</keyword>
<name>A0ABT8L0U6_9BACT</name>
<dbReference type="InterPro" id="IPR043742">
    <property type="entry name" value="DUF5687"/>
</dbReference>
<comment type="caution">
    <text evidence="2">The sequence shown here is derived from an EMBL/GenBank/DDBJ whole genome shotgun (WGS) entry which is preliminary data.</text>
</comment>
<evidence type="ECO:0000256" key="1">
    <source>
        <dbReference type="SAM" id="Phobius"/>
    </source>
</evidence>
<feature type="transmembrane region" description="Helical" evidence="1">
    <location>
        <begin position="172"/>
        <end position="191"/>
    </location>
</feature>
<feature type="transmembrane region" description="Helical" evidence="1">
    <location>
        <begin position="281"/>
        <end position="299"/>
    </location>
</feature>
<feature type="transmembrane region" description="Helical" evidence="1">
    <location>
        <begin position="354"/>
        <end position="373"/>
    </location>
</feature>
<accession>A0ABT8L0U6</accession>
<keyword evidence="1" id="KW-0812">Transmembrane</keyword>